<dbReference type="GO" id="GO:0030497">
    <property type="term" value="P:fatty acid elongation"/>
    <property type="evidence" value="ECO:0007669"/>
    <property type="project" value="TreeGrafter"/>
</dbReference>
<dbReference type="STRING" id="938405.SAMN02927895_05709"/>
<comment type="similarity">
    <text evidence="1">Belongs to the short-chain dehydrogenases/reductases (SDR) family.</text>
</comment>
<evidence type="ECO:0000313" key="3">
    <source>
        <dbReference type="Proteomes" id="UP000198925"/>
    </source>
</evidence>
<gene>
    <name evidence="2" type="ORF">SAMN04487779_10538</name>
</gene>
<dbReference type="PANTHER" id="PTHR42760:SF40">
    <property type="entry name" value="3-OXOACYL-[ACYL-CARRIER-PROTEIN] REDUCTASE, CHLOROPLASTIC"/>
    <property type="match status" value="1"/>
</dbReference>
<dbReference type="Proteomes" id="UP000198925">
    <property type="component" value="Unassembled WGS sequence"/>
</dbReference>
<protein>
    <submittedName>
        <fullName evidence="2">NAD(P)-dependent dehydrogenase, short-chain alcohol dehydrogenase family</fullName>
    </submittedName>
</protein>
<evidence type="ECO:0000313" key="2">
    <source>
        <dbReference type="EMBL" id="SDE55038.1"/>
    </source>
</evidence>
<reference evidence="2 3" key="1">
    <citation type="submission" date="2016-10" db="EMBL/GenBank/DDBJ databases">
        <authorList>
            <person name="de Groot N.N."/>
        </authorList>
    </citation>
    <scope>NUCLEOTIDE SEQUENCE [LARGE SCALE GENOMIC DNA]</scope>
    <source>
        <strain evidence="2 3">CPCC 100156</strain>
    </source>
</reference>
<dbReference type="EMBL" id="FMZX01000053">
    <property type="protein sequence ID" value="SDE55038.1"/>
    <property type="molecule type" value="Genomic_DNA"/>
</dbReference>
<proteinExistence type="inferred from homology"/>
<dbReference type="PROSITE" id="PS00061">
    <property type="entry name" value="ADH_SHORT"/>
    <property type="match status" value="1"/>
</dbReference>
<keyword evidence="3" id="KW-1185">Reference proteome</keyword>
<dbReference type="CDD" id="cd05233">
    <property type="entry name" value="SDR_c"/>
    <property type="match status" value="1"/>
</dbReference>
<dbReference type="SUPFAM" id="SSF51735">
    <property type="entry name" value="NAD(P)-binding Rossmann-fold domains"/>
    <property type="match status" value="1"/>
</dbReference>
<accession>A0A1G7DUB6</accession>
<name>A0A1G7DUB6_9PROT</name>
<dbReference type="PRINTS" id="PR00080">
    <property type="entry name" value="SDRFAMILY"/>
</dbReference>
<dbReference type="RefSeq" id="WP_090665358.1">
    <property type="nucleotide sequence ID" value="NZ_FMZX01000053.1"/>
</dbReference>
<dbReference type="GO" id="GO:0016616">
    <property type="term" value="F:oxidoreductase activity, acting on the CH-OH group of donors, NAD or NADP as acceptor"/>
    <property type="evidence" value="ECO:0007669"/>
    <property type="project" value="TreeGrafter"/>
</dbReference>
<dbReference type="Gene3D" id="3.40.50.720">
    <property type="entry name" value="NAD(P)-binding Rossmann-like Domain"/>
    <property type="match status" value="1"/>
</dbReference>
<sequence length="238" mass="24630">MSAPTRGAVVVTGASRGIGAAIAADLAGRGFRVVGLSRSGVCASGFGIACDVTEEEALRAAFARAAEEGPVVGLVNNAGAVHHRRSARLTTAEFEAVMRLDATAVMVGCREIRPHLIAAGGGLIVNIGSFYARLGVPGALAYCAAKAAVGAITRCLAVEWAPEGIRALCVAPGYIETDLNREALAGQELHERLMTRIPLRRYGRAEEVGRLVGTLFEGGMDFMTGTTLTIDGAHGIAE</sequence>
<evidence type="ECO:0000256" key="1">
    <source>
        <dbReference type="ARBA" id="ARBA00006484"/>
    </source>
</evidence>
<dbReference type="InterPro" id="IPR020904">
    <property type="entry name" value="Sc_DH/Rdtase_CS"/>
</dbReference>
<dbReference type="Pfam" id="PF13561">
    <property type="entry name" value="adh_short_C2"/>
    <property type="match status" value="1"/>
</dbReference>
<dbReference type="AlphaFoldDB" id="A0A1G7DUB6"/>
<dbReference type="PANTHER" id="PTHR42760">
    <property type="entry name" value="SHORT-CHAIN DEHYDROGENASES/REDUCTASES FAMILY MEMBER"/>
    <property type="match status" value="1"/>
</dbReference>
<dbReference type="InterPro" id="IPR002347">
    <property type="entry name" value="SDR_fam"/>
</dbReference>
<dbReference type="InterPro" id="IPR036291">
    <property type="entry name" value="NAD(P)-bd_dom_sf"/>
</dbReference>
<organism evidence="2 3">
    <name type="scientific">Belnapia rosea</name>
    <dbReference type="NCBI Taxonomy" id="938405"/>
    <lineage>
        <taxon>Bacteria</taxon>
        <taxon>Pseudomonadati</taxon>
        <taxon>Pseudomonadota</taxon>
        <taxon>Alphaproteobacteria</taxon>
        <taxon>Acetobacterales</taxon>
        <taxon>Roseomonadaceae</taxon>
        <taxon>Belnapia</taxon>
    </lineage>
</organism>
<dbReference type="PRINTS" id="PR00081">
    <property type="entry name" value="GDHRDH"/>
</dbReference>